<proteinExistence type="predicted"/>
<comment type="caution">
    <text evidence="1">The sequence shown here is derived from an EMBL/GenBank/DDBJ whole genome shotgun (WGS) entry which is preliminary data.</text>
</comment>
<protein>
    <recommendedName>
        <fullName evidence="3">STAS/SEC14 domain-containing protein</fullName>
    </recommendedName>
</protein>
<organism evidence="1 2">
    <name type="scientific">Geofilum rubicundum JCM 15548</name>
    <dbReference type="NCBI Taxonomy" id="1236989"/>
    <lineage>
        <taxon>Bacteria</taxon>
        <taxon>Pseudomonadati</taxon>
        <taxon>Bacteroidota</taxon>
        <taxon>Bacteroidia</taxon>
        <taxon>Marinilabiliales</taxon>
        <taxon>Marinilabiliaceae</taxon>
        <taxon>Geofilum</taxon>
    </lineage>
</organism>
<name>A0A0E9LTJ1_9BACT</name>
<dbReference type="EMBL" id="BAZW01000003">
    <property type="protein sequence ID" value="GAO28446.1"/>
    <property type="molecule type" value="Genomic_DNA"/>
</dbReference>
<dbReference type="RefSeq" id="WP_062122259.1">
    <property type="nucleotide sequence ID" value="NZ_BAZW01000003.1"/>
</dbReference>
<evidence type="ECO:0000313" key="1">
    <source>
        <dbReference type="EMBL" id="GAO28446.1"/>
    </source>
</evidence>
<dbReference type="STRING" id="1236989.JCM15548_1543"/>
<accession>A0A0E9LTJ1</accession>
<sequence length="132" mass="14924">MEIFTHENAVLTYDPETLELLQTWKGYVPTELFRQVIDATVEHVRKHKVVFLISDTSGQKVVSSSDAEYAASVMKVMIENGLKAMAFVIPENVFTKFSLKKFSDAGHGDVVAYFDSLTDARKWGELMTSKDR</sequence>
<keyword evidence="2" id="KW-1185">Reference proteome</keyword>
<gene>
    <name evidence="1" type="ORF">JCM15548_1543</name>
</gene>
<dbReference type="AlphaFoldDB" id="A0A0E9LTJ1"/>
<evidence type="ECO:0000313" key="2">
    <source>
        <dbReference type="Proteomes" id="UP000032900"/>
    </source>
</evidence>
<evidence type="ECO:0008006" key="3">
    <source>
        <dbReference type="Google" id="ProtNLM"/>
    </source>
</evidence>
<reference evidence="1 2" key="1">
    <citation type="journal article" date="2015" name="Microbes Environ.">
        <title>Distribution and evolution of nitrogen fixation genes in the phylum bacteroidetes.</title>
        <authorList>
            <person name="Inoue J."/>
            <person name="Oshima K."/>
            <person name="Suda W."/>
            <person name="Sakamoto M."/>
            <person name="Iino T."/>
            <person name="Noda S."/>
            <person name="Hongoh Y."/>
            <person name="Hattori M."/>
            <person name="Ohkuma M."/>
        </authorList>
    </citation>
    <scope>NUCLEOTIDE SEQUENCE [LARGE SCALE GENOMIC DNA]</scope>
    <source>
        <strain evidence="1">JCM 15548</strain>
    </source>
</reference>
<dbReference type="OrthoDB" id="1120511at2"/>
<dbReference type="Proteomes" id="UP000032900">
    <property type="component" value="Unassembled WGS sequence"/>
</dbReference>